<dbReference type="EMBL" id="MZNU01000318">
    <property type="protein sequence ID" value="OWP00532.1"/>
    <property type="molecule type" value="Genomic_DNA"/>
</dbReference>
<evidence type="ECO:0008006" key="4">
    <source>
        <dbReference type="Google" id="ProtNLM"/>
    </source>
</evidence>
<dbReference type="STRING" id="503106.A0A218YYH2"/>
<dbReference type="InterPro" id="IPR014807">
    <property type="entry name" value="Coa1"/>
</dbReference>
<dbReference type="InParanoid" id="A0A218YYH2"/>
<evidence type="ECO:0000256" key="1">
    <source>
        <dbReference type="SAM" id="MobiDB-lite"/>
    </source>
</evidence>
<dbReference type="FunCoup" id="A0A218YYH2">
    <property type="interactions" value="29"/>
</dbReference>
<accession>A0A218YYH2</accession>
<sequence length="204" mass="23055">MLPRLLRSKALFKAGPLIQRSLVQKRALIAPPKPGDGPLLTRRADRELPDIPENGMKWARTVPIFLVVLISSMLGIFNYQKSSSSVVSSTMYALRTSPKAREQLGEEIYFARQMPWIWGEMNMLHGKIDIHFEVKGQKSSGTMRFKSHRTARQGMFVTTEWSLEMKDGMKIDLLDGDDPFKGIEMTEEEPKQVGRGSYAPNLSG</sequence>
<dbReference type="PANTHER" id="PTHR28523:SF1">
    <property type="entry name" value="CYTOCHROME C OXIDASE ASSEMBLY FACTOR 1"/>
    <property type="match status" value="1"/>
</dbReference>
<name>A0A218YYH2_9HELO</name>
<proteinExistence type="predicted"/>
<comment type="caution">
    <text evidence="2">The sequence shown here is derived from an EMBL/GenBank/DDBJ whole genome shotgun (WGS) entry which is preliminary data.</text>
</comment>
<dbReference type="GO" id="GO:0033617">
    <property type="term" value="P:mitochondrial respiratory chain complex IV assembly"/>
    <property type="evidence" value="ECO:0007669"/>
    <property type="project" value="InterPro"/>
</dbReference>
<keyword evidence="3" id="KW-1185">Reference proteome</keyword>
<dbReference type="PANTHER" id="PTHR28523">
    <property type="entry name" value="CYTOCHROME C OXIDASE ASSEMBLY FACTOR 1"/>
    <property type="match status" value="1"/>
</dbReference>
<gene>
    <name evidence="2" type="ORF">B2J93_4281</name>
</gene>
<feature type="region of interest" description="Disordered" evidence="1">
    <location>
        <begin position="180"/>
        <end position="204"/>
    </location>
</feature>
<dbReference type="GO" id="GO:0005743">
    <property type="term" value="C:mitochondrial inner membrane"/>
    <property type="evidence" value="ECO:0007669"/>
    <property type="project" value="TreeGrafter"/>
</dbReference>
<dbReference type="Pfam" id="PF08695">
    <property type="entry name" value="Coa1"/>
    <property type="match status" value="1"/>
</dbReference>
<dbReference type="Proteomes" id="UP000242519">
    <property type="component" value="Unassembled WGS sequence"/>
</dbReference>
<dbReference type="OrthoDB" id="2100652at2759"/>
<evidence type="ECO:0000313" key="3">
    <source>
        <dbReference type="Proteomes" id="UP000242519"/>
    </source>
</evidence>
<reference evidence="2 3" key="1">
    <citation type="submission" date="2017-04" db="EMBL/GenBank/DDBJ databases">
        <title>Draft genome sequence of Marssonina coronaria NL1: causal agent of apple blotch.</title>
        <authorList>
            <person name="Cheng Q."/>
        </authorList>
    </citation>
    <scope>NUCLEOTIDE SEQUENCE [LARGE SCALE GENOMIC DNA]</scope>
    <source>
        <strain evidence="2 3">NL1</strain>
    </source>
</reference>
<evidence type="ECO:0000313" key="2">
    <source>
        <dbReference type="EMBL" id="OWP00532.1"/>
    </source>
</evidence>
<protein>
    <recommendedName>
        <fullName evidence="4">Cytochrome oxidase assembly</fullName>
    </recommendedName>
</protein>
<dbReference type="InterPro" id="IPR042432">
    <property type="entry name" value="Coa1_fungi"/>
</dbReference>
<dbReference type="AlphaFoldDB" id="A0A218YYH2"/>
<organism evidence="2 3">
    <name type="scientific">Diplocarpon coronariae</name>
    <dbReference type="NCBI Taxonomy" id="2795749"/>
    <lineage>
        <taxon>Eukaryota</taxon>
        <taxon>Fungi</taxon>
        <taxon>Dikarya</taxon>
        <taxon>Ascomycota</taxon>
        <taxon>Pezizomycotina</taxon>
        <taxon>Leotiomycetes</taxon>
        <taxon>Helotiales</taxon>
        <taxon>Drepanopezizaceae</taxon>
        <taxon>Diplocarpon</taxon>
    </lineage>
</organism>